<protein>
    <submittedName>
        <fullName evidence="3">2-oxoacid:acceptor oxidoreductase family protein</fullName>
    </submittedName>
</protein>
<evidence type="ECO:0000313" key="3">
    <source>
        <dbReference type="EMBL" id="MBC3537226.1"/>
    </source>
</evidence>
<dbReference type="Gene3D" id="3.40.920.10">
    <property type="entry name" value="Pyruvate-ferredoxin oxidoreductase, PFOR, domain III"/>
    <property type="match status" value="1"/>
</dbReference>
<dbReference type="InterPro" id="IPR002869">
    <property type="entry name" value="Pyrv_flavodox_OxRed_cen"/>
</dbReference>
<evidence type="ECO:0000256" key="1">
    <source>
        <dbReference type="ARBA" id="ARBA00023002"/>
    </source>
</evidence>
<dbReference type="Pfam" id="PF01558">
    <property type="entry name" value="POR"/>
    <property type="match status" value="1"/>
</dbReference>
<reference evidence="3 4" key="1">
    <citation type="submission" date="2020-08" db="EMBL/GenBank/DDBJ databases">
        <authorList>
            <person name="Liu C."/>
            <person name="Sun Q."/>
        </authorList>
    </citation>
    <scope>NUCLEOTIDE SEQUENCE [LARGE SCALE GENOMIC DNA]</scope>
    <source>
        <strain evidence="3 4">NSJ-59</strain>
    </source>
</reference>
<dbReference type="PANTHER" id="PTHR43366">
    <property type="entry name" value="PYRUVATE SYNTHASE SUBUNIT PORC"/>
    <property type="match status" value="1"/>
</dbReference>
<feature type="domain" description="Pyruvate/ketoisovalerate oxidoreductase catalytic" evidence="2">
    <location>
        <begin position="10"/>
        <end position="175"/>
    </location>
</feature>
<organism evidence="3 4">
    <name type="scientific">Megasphaera hominis</name>
    <dbReference type="NCBI Taxonomy" id="159836"/>
    <lineage>
        <taxon>Bacteria</taxon>
        <taxon>Bacillati</taxon>
        <taxon>Bacillota</taxon>
        <taxon>Negativicutes</taxon>
        <taxon>Veillonellales</taxon>
        <taxon>Veillonellaceae</taxon>
        <taxon>Megasphaera</taxon>
    </lineage>
</organism>
<comment type="caution">
    <text evidence="3">The sequence shown here is derived from an EMBL/GenBank/DDBJ whole genome shotgun (WGS) entry which is preliminary data.</text>
</comment>
<keyword evidence="1" id="KW-0560">Oxidoreductase</keyword>
<dbReference type="PANTHER" id="PTHR43366:SF1">
    <property type="entry name" value="PYRUVATE SYNTHASE SUBUNIT PORC"/>
    <property type="match status" value="1"/>
</dbReference>
<dbReference type="EMBL" id="JACOGK010000022">
    <property type="protein sequence ID" value="MBC3537226.1"/>
    <property type="molecule type" value="Genomic_DNA"/>
</dbReference>
<dbReference type="SUPFAM" id="SSF53323">
    <property type="entry name" value="Pyruvate-ferredoxin oxidoreductase, PFOR, domain III"/>
    <property type="match status" value="1"/>
</dbReference>
<keyword evidence="4" id="KW-1185">Reference proteome</keyword>
<dbReference type="RefSeq" id="WP_186503464.1">
    <property type="nucleotide sequence ID" value="NZ_JACOGK010000022.1"/>
</dbReference>
<dbReference type="Proteomes" id="UP000606870">
    <property type="component" value="Unassembled WGS sequence"/>
</dbReference>
<evidence type="ECO:0000313" key="4">
    <source>
        <dbReference type="Proteomes" id="UP000606870"/>
    </source>
</evidence>
<name>A0ABR6VIV8_9FIRM</name>
<dbReference type="InterPro" id="IPR011894">
    <property type="entry name" value="PorC_KorC"/>
</dbReference>
<dbReference type="InterPro" id="IPR051626">
    <property type="entry name" value="Oxidoreductase_gamma_subunit"/>
</dbReference>
<evidence type="ECO:0000259" key="2">
    <source>
        <dbReference type="Pfam" id="PF01558"/>
    </source>
</evidence>
<accession>A0ABR6VIV8</accession>
<dbReference type="NCBIfam" id="TIGR02175">
    <property type="entry name" value="PorC_KorC"/>
    <property type="match status" value="1"/>
</dbReference>
<dbReference type="InterPro" id="IPR019752">
    <property type="entry name" value="Pyrv/ketoisovalerate_OxRed_cat"/>
</dbReference>
<proteinExistence type="predicted"/>
<sequence>MIEVRWHGRGGQGAFTAARLLGQAVAIHEHKYVQAFPSFGPERRGAPVLAFTRIDDKKITDRSEVETCDYVVVLDDTLYGDNVTKGLKDGGILVINTTQDAAAFPKKGDYTVITIDATALALDILGRPITNVPMLAALVAAAGTVNSDSVLKAIDDQLAPRIREKNKALFTAAYDKVKGEL</sequence>
<gene>
    <name evidence="3" type="ORF">H8J70_08170</name>
</gene>